<dbReference type="EMBL" id="JADINB010000084">
    <property type="protein sequence ID" value="MBO8429038.1"/>
    <property type="molecule type" value="Genomic_DNA"/>
</dbReference>
<dbReference type="Gene3D" id="2.40.160.50">
    <property type="entry name" value="membrane protein fhac: a member of the omp85/tpsb transporter family"/>
    <property type="match status" value="1"/>
</dbReference>
<organism evidence="2 3">
    <name type="scientific">Candidatus Egerieousia excrementavium</name>
    <dbReference type="NCBI Taxonomy" id="2840778"/>
    <lineage>
        <taxon>Bacteria</taxon>
        <taxon>Pseudomonadati</taxon>
        <taxon>Bacteroidota</taxon>
        <taxon>Bacteroidia</taxon>
        <taxon>Bacteroidales</taxon>
        <taxon>Candidatus Egerieousia</taxon>
    </lineage>
</organism>
<proteinExistence type="predicted"/>
<protein>
    <recommendedName>
        <fullName evidence="4">Bacterial surface antigen (D15) domain-containing protein</fullName>
    </recommendedName>
</protein>
<evidence type="ECO:0000256" key="1">
    <source>
        <dbReference type="SAM" id="SignalP"/>
    </source>
</evidence>
<evidence type="ECO:0000313" key="3">
    <source>
        <dbReference type="Proteomes" id="UP000823635"/>
    </source>
</evidence>
<name>A0A9D9GYW2_9BACT</name>
<dbReference type="Proteomes" id="UP000823635">
    <property type="component" value="Unassembled WGS sequence"/>
</dbReference>
<dbReference type="AlphaFoldDB" id="A0A9D9GYW2"/>
<accession>A0A9D9GYW2</accession>
<reference evidence="2" key="2">
    <citation type="journal article" date="2021" name="PeerJ">
        <title>Extensive microbial diversity within the chicken gut microbiome revealed by metagenomics and culture.</title>
        <authorList>
            <person name="Gilroy R."/>
            <person name="Ravi A."/>
            <person name="Getino M."/>
            <person name="Pursley I."/>
            <person name="Horton D.L."/>
            <person name="Alikhan N.F."/>
            <person name="Baker D."/>
            <person name="Gharbi K."/>
            <person name="Hall N."/>
            <person name="Watson M."/>
            <person name="Adriaenssens E.M."/>
            <person name="Foster-Nyarko E."/>
            <person name="Jarju S."/>
            <person name="Secka A."/>
            <person name="Antonio M."/>
            <person name="Oren A."/>
            <person name="Chaudhuri R.R."/>
            <person name="La Ragione R."/>
            <person name="Hildebrand F."/>
            <person name="Pallen M.J."/>
        </authorList>
    </citation>
    <scope>NUCLEOTIDE SEQUENCE</scope>
    <source>
        <strain evidence="2">15467</strain>
    </source>
</reference>
<keyword evidence="1" id="KW-0732">Signal</keyword>
<evidence type="ECO:0000313" key="2">
    <source>
        <dbReference type="EMBL" id="MBO8429038.1"/>
    </source>
</evidence>
<feature type="signal peptide" evidence="1">
    <location>
        <begin position="1"/>
        <end position="25"/>
    </location>
</feature>
<gene>
    <name evidence="2" type="ORF">IAC68_03775</name>
</gene>
<evidence type="ECO:0008006" key="4">
    <source>
        <dbReference type="Google" id="ProtNLM"/>
    </source>
</evidence>
<comment type="caution">
    <text evidence="2">The sequence shown here is derived from an EMBL/GenBank/DDBJ whole genome shotgun (WGS) entry which is preliminary data.</text>
</comment>
<feature type="chain" id="PRO_5039665900" description="Bacterial surface antigen (D15) domain-containing protein" evidence="1">
    <location>
        <begin position="26"/>
        <end position="395"/>
    </location>
</feature>
<reference evidence="2" key="1">
    <citation type="submission" date="2020-10" db="EMBL/GenBank/DDBJ databases">
        <authorList>
            <person name="Gilroy R."/>
        </authorList>
    </citation>
    <scope>NUCLEOTIDE SEQUENCE</scope>
    <source>
        <strain evidence="2">15467</strain>
    </source>
</reference>
<sequence length="395" mass="45315">MKLRRHITALLFLTFLSGFAGTALANGPVSGQDSVEVITVKDTVKKKSVWKKIYSYFADANKTSDKKFDISLIGGPHYSTDTKLGLGMVAAGVYNTHRGDSLTPDSNVSLFGDVTTTGFYLLGIRGNNIFYREKWRIDYTLYFFSFPSSFWGIGFENGDNDDNACKYMRKQAEIKSDFLIKVADGLYVGPSIGFQLIRGYDFDDFGLSLLNGEDKISRYFNYGAQITYDTRDFIPNAYKGVFIKLLQTGYTDFQGKPFFNTTFTFDYYRQAWKGAVFAFDFNTELQYGSVPWTMKASLGGSNRMRGYYEGRYRDDNALSMQIEYRQKIYNRHGIAIWGGCGTIWGKQNHFQWNRFLPNYGIGYRWEFKKRMNVRLDYGFGKKGQSGFMFSINEAF</sequence>